<dbReference type="InterPro" id="IPR042099">
    <property type="entry name" value="ANL_N_sf"/>
</dbReference>
<dbReference type="Pfam" id="PF00550">
    <property type="entry name" value="PP-binding"/>
    <property type="match status" value="1"/>
</dbReference>
<dbReference type="SUPFAM" id="SSF56801">
    <property type="entry name" value="Acetyl-CoA synthetase-like"/>
    <property type="match status" value="1"/>
</dbReference>
<evidence type="ECO:0000259" key="3">
    <source>
        <dbReference type="Pfam" id="PF00501"/>
    </source>
</evidence>
<proteinExistence type="evidence at transcript level"/>
<organism evidence="6">
    <name type="scientific">Pestalotiopsis microspora</name>
    <dbReference type="NCBI Taxonomy" id="85828"/>
    <lineage>
        <taxon>Eukaryota</taxon>
        <taxon>Fungi</taxon>
        <taxon>Dikarya</taxon>
        <taxon>Ascomycota</taxon>
        <taxon>Pezizomycotina</taxon>
        <taxon>Sordariomycetes</taxon>
        <taxon>Xylariomycetidae</taxon>
        <taxon>Amphisphaeriales</taxon>
        <taxon>Sporocadaceae</taxon>
        <taxon>Pestalotiopsis</taxon>
    </lineage>
</organism>
<dbReference type="InterPro" id="IPR000873">
    <property type="entry name" value="AMP-dep_synth/lig_dom"/>
</dbReference>
<dbReference type="Pfam" id="PF07993">
    <property type="entry name" value="NAD_binding_4"/>
    <property type="match status" value="1"/>
</dbReference>
<keyword evidence="1" id="KW-0596">Phosphopantetheine</keyword>
<dbReference type="Gene3D" id="1.10.1200.10">
    <property type="entry name" value="ACP-like"/>
    <property type="match status" value="1"/>
</dbReference>
<evidence type="ECO:0000259" key="5">
    <source>
        <dbReference type="Pfam" id="PF07993"/>
    </source>
</evidence>
<dbReference type="Pfam" id="PF00501">
    <property type="entry name" value="AMP-binding"/>
    <property type="match status" value="1"/>
</dbReference>
<evidence type="ECO:0000256" key="2">
    <source>
        <dbReference type="ARBA" id="ARBA00022553"/>
    </source>
</evidence>
<dbReference type="Gene3D" id="3.40.50.720">
    <property type="entry name" value="NAD(P)-binding Rossmann-like Domain"/>
    <property type="match status" value="1"/>
</dbReference>
<dbReference type="Gene3D" id="3.40.50.12780">
    <property type="entry name" value="N-terminal domain of ligase-like"/>
    <property type="match status" value="1"/>
</dbReference>
<name>A0A1P8NTL2_PESMI</name>
<dbReference type="InterPro" id="IPR036736">
    <property type="entry name" value="ACP-like_sf"/>
</dbReference>
<dbReference type="InterPro" id="IPR051414">
    <property type="entry name" value="Adenylate-forming_Reductase"/>
</dbReference>
<sequence length="1041" mass="114885">MTANGANSYGRRLLPHVVDELRDSNPTRVHTSYPRTADVKDGFLDFTMADLGHSVDYMAAWIENKFGKSNSFETITYIALSDLRGLVTFLAAVKTGYKLLITSPRNSAVFNESLMEQTKSTKILFTDELAPLLKPLKDLVPSVRPEALPSLKEMLDSDPPRYPYSKSFDEARNDPIVILHSSGSTGMPKPIIMTHGSFAAVDYDHNVPAPPGRKKRDTTYFAFEEETRIFLVFPFFHLGGFWFNTCLGIFRNVTFVVAPPHIAPDVEMLKEMARQQDLKGAMVVPALLQAILHDPEGMDFLRGLKFAFIAGAPAAESVGDQASTAVELFNWIGSTETFPMPELYKSREDWLYHELSCKHEMQLYDASEGTYELVILADETNKDNCPVYHNLPGVNPYHTKDLFVRHPTKPNLYKYFGRRDDIIVLANGEKVNPIPLEQYVQGHPSVMGALLVGNERSQTALLVEPKEPLNSDATESFLQALRLRIEQANAQVPGPARVAPGKVICATSDKPFARTAKNTIVRKTTERSYESEIKAAYSAPIPQPHLVNISLETTVKIVYEPAKLLSFLRLILSPSFPPASSIGESEDFFAYGLDSVQTLEITASLKRNLQSQTSKSFAWLSPRIIFRNSSLADLSKVLASFLNEGVSPLEDTQIQKVLDIDDAVARHTSGLPGRLAKGSNPGKISTVAVIGSTGYLGLYSITSLLKDVGISKVYCLNRGVNAKEKQNAALVSLDSTLESHLDKLTYLQVELGKPLLGLSQDQYSIIASEVDAIVYNSWRLDFGIAIRSFEPFLRAARDLVDLSVASQGKMRIIFISSVSSVENLAAETTIPEAPVEDARAALNMGYGQSKLAAERILITANRHSGVPVSIVRVGQVGGPSKASAGVWADQQWISAIIRSSKNLGSFPGTVVPIDWIPVDTVAVMLRAFITADAQDDVQVFNVVNDKPQPWGMLVDIVREKFGITQIVSFRDWVSKLENIDSPSPEDAKRLPALKMMDWYKTLGDGTDTIGIETSRAREISKVEIPVIDKELLTSWLQGWGL</sequence>
<evidence type="ECO:0000259" key="4">
    <source>
        <dbReference type="Pfam" id="PF00550"/>
    </source>
</evidence>
<dbReference type="EMBL" id="KX190829">
    <property type="protein sequence ID" value="APX44018.1"/>
    <property type="molecule type" value="mRNA"/>
</dbReference>
<accession>A0A1P8NTL2</accession>
<dbReference type="InterPro" id="IPR036291">
    <property type="entry name" value="NAD(P)-bd_dom_sf"/>
</dbReference>
<evidence type="ECO:0000256" key="1">
    <source>
        <dbReference type="ARBA" id="ARBA00022450"/>
    </source>
</evidence>
<dbReference type="InterPro" id="IPR013120">
    <property type="entry name" value="FAR_NAD-bd"/>
</dbReference>
<dbReference type="InterPro" id="IPR006162">
    <property type="entry name" value="Ppantetheine_attach_site"/>
</dbReference>
<dbReference type="PROSITE" id="PS00455">
    <property type="entry name" value="AMP_BINDING"/>
    <property type="match status" value="1"/>
</dbReference>
<dbReference type="SUPFAM" id="SSF51735">
    <property type="entry name" value="NAD(P)-binding Rossmann-fold domains"/>
    <property type="match status" value="1"/>
</dbReference>
<protein>
    <submittedName>
        <fullName evidence="6">Polyketide synthase</fullName>
    </submittedName>
</protein>
<dbReference type="Pfam" id="PF23562">
    <property type="entry name" value="AMP-binding_C_3"/>
    <property type="match status" value="1"/>
</dbReference>
<dbReference type="PANTHER" id="PTHR43439:SF2">
    <property type="entry name" value="ENZYME, PUTATIVE (JCVI)-RELATED"/>
    <property type="match status" value="1"/>
</dbReference>
<feature type="domain" description="Thioester reductase (TE)" evidence="5">
    <location>
        <begin position="691"/>
        <end position="922"/>
    </location>
</feature>
<feature type="domain" description="Carrier" evidence="4">
    <location>
        <begin position="578"/>
        <end position="635"/>
    </location>
</feature>
<dbReference type="InterPro" id="IPR020845">
    <property type="entry name" value="AMP-binding_CS"/>
</dbReference>
<dbReference type="InterPro" id="IPR009081">
    <property type="entry name" value="PP-bd_ACP"/>
</dbReference>
<feature type="domain" description="AMP-dependent synthetase/ligase" evidence="3">
    <location>
        <begin position="42"/>
        <end position="340"/>
    </location>
</feature>
<dbReference type="AlphaFoldDB" id="A0A1P8NTL2"/>
<dbReference type="PANTHER" id="PTHR43439">
    <property type="entry name" value="PHENYLACETATE-COENZYME A LIGASE"/>
    <property type="match status" value="1"/>
</dbReference>
<gene>
    <name evidence="6" type="primary">pks47</name>
</gene>
<reference evidence="6" key="1">
    <citation type="submission" date="2016-05" db="EMBL/GenBank/DDBJ databases">
        <authorList>
            <person name="Lavstsen T."/>
            <person name="Jespersen J.S."/>
        </authorList>
    </citation>
    <scope>NUCLEOTIDE SEQUENCE</scope>
    <source>
        <strain evidence="6">NK17</strain>
    </source>
</reference>
<evidence type="ECO:0000313" key="6">
    <source>
        <dbReference type="EMBL" id="APX44018.1"/>
    </source>
</evidence>
<keyword evidence="2" id="KW-0597">Phosphoprotein</keyword>
<dbReference type="PROSITE" id="PS00012">
    <property type="entry name" value="PHOSPHOPANTETHEINE"/>
    <property type="match status" value="1"/>
</dbReference>